<keyword evidence="4" id="KW-0687">Ribonucleoprotein</keyword>
<proteinExistence type="predicted"/>
<evidence type="ECO:0000313" key="6">
    <source>
        <dbReference type="EMBL" id="OAD66717.1"/>
    </source>
</evidence>
<keyword evidence="2" id="KW-0963">Cytoplasm</keyword>
<evidence type="ECO:0000256" key="5">
    <source>
        <dbReference type="SAM" id="MobiDB-lite"/>
    </source>
</evidence>
<dbReference type="InterPro" id="IPR002778">
    <property type="entry name" value="Signal_recog_particle_SRP19"/>
</dbReference>
<dbReference type="Pfam" id="PF01922">
    <property type="entry name" value="SRP19"/>
    <property type="match status" value="1"/>
</dbReference>
<dbReference type="GO" id="GO:0005786">
    <property type="term" value="C:signal recognition particle, endoplasmic reticulum targeting"/>
    <property type="evidence" value="ECO:0007669"/>
    <property type="project" value="UniProtKB-KW"/>
</dbReference>
<name>A0A167JU64_PHYB8</name>
<feature type="region of interest" description="Disordered" evidence="5">
    <location>
        <begin position="226"/>
        <end position="254"/>
    </location>
</feature>
<organism evidence="6 7">
    <name type="scientific">Phycomyces blakesleeanus (strain ATCC 8743b / DSM 1359 / FGSC 10004 / NBRC 33097 / NRRL 1555)</name>
    <dbReference type="NCBI Taxonomy" id="763407"/>
    <lineage>
        <taxon>Eukaryota</taxon>
        <taxon>Fungi</taxon>
        <taxon>Fungi incertae sedis</taxon>
        <taxon>Mucoromycota</taxon>
        <taxon>Mucoromycotina</taxon>
        <taxon>Mucoromycetes</taxon>
        <taxon>Mucorales</taxon>
        <taxon>Phycomycetaceae</taxon>
        <taxon>Phycomyces</taxon>
    </lineage>
</organism>
<sequence>MSMLKKLKETQKNSVFLDDDDFDIDNMDFPLPTDQNDPMGGLQDLMKKMSAGGENRPQASSSKSNTNISVATTPQGVKTMDPSEYKDWVCVYPVYIDADKSVTEGRKISKSKAVKNPHAYHMALAVQSMGLSVVYEGKKHPRDWANPGRVRVQLKNKNNFFMNPNCTTRKQLFKTIADRLPTIQKESKLPGNILSPLATLAQVEAIADEHRKAQGLPTLAEMNASNAAMMPPPDLPGPSTPTKQKKQKVKYVRG</sequence>
<dbReference type="AlphaFoldDB" id="A0A167JU64"/>
<evidence type="ECO:0000256" key="2">
    <source>
        <dbReference type="ARBA" id="ARBA00022490"/>
    </source>
</evidence>
<dbReference type="FunFam" id="3.30.56.30:FF:000003">
    <property type="entry name" value="Signal recognition particle SEC65 subunit"/>
    <property type="match status" value="1"/>
</dbReference>
<dbReference type="STRING" id="763407.A0A167JU64"/>
<dbReference type="PANTHER" id="PTHR17453">
    <property type="entry name" value="SIGNAL RECOGNITION PARTICLE 19 KD PROTEIN"/>
    <property type="match status" value="1"/>
</dbReference>
<dbReference type="GO" id="GO:0006617">
    <property type="term" value="P:SRP-dependent cotranslational protein targeting to membrane, signal sequence recognition"/>
    <property type="evidence" value="ECO:0007669"/>
    <property type="project" value="TreeGrafter"/>
</dbReference>
<feature type="compositionally biased region" description="Pro residues" evidence="5">
    <location>
        <begin position="230"/>
        <end position="239"/>
    </location>
</feature>
<dbReference type="RefSeq" id="XP_018284757.1">
    <property type="nucleotide sequence ID" value="XM_018439628.1"/>
</dbReference>
<feature type="region of interest" description="Disordered" evidence="5">
    <location>
        <begin position="50"/>
        <end position="75"/>
    </location>
</feature>
<evidence type="ECO:0000256" key="4">
    <source>
        <dbReference type="ARBA" id="ARBA00023274"/>
    </source>
</evidence>
<evidence type="ECO:0000256" key="3">
    <source>
        <dbReference type="ARBA" id="ARBA00023135"/>
    </source>
</evidence>
<dbReference type="Gene3D" id="3.30.56.30">
    <property type="entry name" value="Signal recognition particle, SRP19-like subunit"/>
    <property type="match status" value="1"/>
</dbReference>
<evidence type="ECO:0008006" key="8">
    <source>
        <dbReference type="Google" id="ProtNLM"/>
    </source>
</evidence>
<comment type="subcellular location">
    <subcellularLocation>
        <location evidence="1">Cytoplasm</location>
    </subcellularLocation>
</comment>
<keyword evidence="3" id="KW-0733">Signal recognition particle</keyword>
<gene>
    <name evidence="6" type="ORF">PHYBLDRAFT_189249</name>
</gene>
<evidence type="ECO:0000256" key="1">
    <source>
        <dbReference type="ARBA" id="ARBA00004496"/>
    </source>
</evidence>
<dbReference type="OrthoDB" id="2190947at2759"/>
<protein>
    <recommendedName>
        <fullName evidence="8">Signal recognition particle, SRP19 subunit</fullName>
    </recommendedName>
</protein>
<dbReference type="InterPro" id="IPR036521">
    <property type="entry name" value="SRP19-like_sf"/>
</dbReference>
<dbReference type="SUPFAM" id="SSF69695">
    <property type="entry name" value="SRP19"/>
    <property type="match status" value="1"/>
</dbReference>
<keyword evidence="7" id="KW-1185">Reference proteome</keyword>
<feature type="compositionally biased region" description="Basic residues" evidence="5">
    <location>
        <begin position="243"/>
        <end position="254"/>
    </location>
</feature>
<dbReference type="GO" id="GO:0008312">
    <property type="term" value="F:7S RNA binding"/>
    <property type="evidence" value="ECO:0007669"/>
    <property type="project" value="InterPro"/>
</dbReference>
<accession>A0A167JU64</accession>
<dbReference type="GeneID" id="29000534"/>
<dbReference type="VEuPathDB" id="FungiDB:PHYBLDRAFT_189249"/>
<dbReference type="Proteomes" id="UP000077315">
    <property type="component" value="Unassembled WGS sequence"/>
</dbReference>
<dbReference type="PANTHER" id="PTHR17453:SF0">
    <property type="entry name" value="SIGNAL RECOGNITION PARTICLE 19 KDA PROTEIN"/>
    <property type="match status" value="1"/>
</dbReference>
<reference evidence="7" key="1">
    <citation type="submission" date="2015-06" db="EMBL/GenBank/DDBJ databases">
        <title>Expansion of signal transduction pathways in fungi by whole-genome duplication.</title>
        <authorList>
            <consortium name="DOE Joint Genome Institute"/>
            <person name="Corrochano L.M."/>
            <person name="Kuo A."/>
            <person name="Marcet-Houben M."/>
            <person name="Polaino S."/>
            <person name="Salamov A."/>
            <person name="Villalobos J.M."/>
            <person name="Alvarez M.I."/>
            <person name="Avalos J."/>
            <person name="Benito E.P."/>
            <person name="Benoit I."/>
            <person name="Burger G."/>
            <person name="Camino L.P."/>
            <person name="Canovas D."/>
            <person name="Cerda-Olmedo E."/>
            <person name="Cheng J.-F."/>
            <person name="Dominguez A."/>
            <person name="Elias M."/>
            <person name="Eslava A.P."/>
            <person name="Glaser F."/>
            <person name="Grimwood J."/>
            <person name="Gutierrez G."/>
            <person name="Heitman J."/>
            <person name="Henrissat B."/>
            <person name="Iturriaga E.A."/>
            <person name="Lang B.F."/>
            <person name="Lavin J.L."/>
            <person name="Lee S."/>
            <person name="Li W."/>
            <person name="Lindquist E."/>
            <person name="Lopez-Garcia S."/>
            <person name="Luque E.M."/>
            <person name="Marcos A.T."/>
            <person name="Martin J."/>
            <person name="McCluskey K."/>
            <person name="Medina H.R."/>
            <person name="Miralles-Duran A."/>
            <person name="Miyazaki A."/>
            <person name="Munoz-Torres E."/>
            <person name="Oguiza J.A."/>
            <person name="Ohm R."/>
            <person name="Olmedo M."/>
            <person name="Orejas M."/>
            <person name="Ortiz-Castellanos L."/>
            <person name="Pisabarro A.G."/>
            <person name="Rodriguez-Romero J."/>
            <person name="Ruiz-Herrera J."/>
            <person name="Ruiz-Vazquez R."/>
            <person name="Sanz C."/>
            <person name="Schackwitz W."/>
            <person name="Schmutz J."/>
            <person name="Shahriari M."/>
            <person name="Shelest E."/>
            <person name="Silva-Franco F."/>
            <person name="Soanes D."/>
            <person name="Syed K."/>
            <person name="Tagua V.G."/>
            <person name="Talbot N.J."/>
            <person name="Thon M."/>
            <person name="De vries R.P."/>
            <person name="Wiebenga A."/>
            <person name="Yadav J.S."/>
            <person name="Braun E.L."/>
            <person name="Baker S."/>
            <person name="Garre V."/>
            <person name="Horwitz B."/>
            <person name="Torres-Martinez S."/>
            <person name="Idnurm A."/>
            <person name="Herrera-Estrella A."/>
            <person name="Gabaldon T."/>
            <person name="Grigoriev I.V."/>
        </authorList>
    </citation>
    <scope>NUCLEOTIDE SEQUENCE [LARGE SCALE GENOMIC DNA]</scope>
    <source>
        <strain evidence="7">NRRL 1555(-)</strain>
    </source>
</reference>
<dbReference type="FunCoup" id="A0A167JU64">
    <property type="interactions" value="35"/>
</dbReference>
<dbReference type="EMBL" id="KV441001">
    <property type="protein sequence ID" value="OAD66717.1"/>
    <property type="molecule type" value="Genomic_DNA"/>
</dbReference>
<evidence type="ECO:0000313" key="7">
    <source>
        <dbReference type="Proteomes" id="UP000077315"/>
    </source>
</evidence>
<dbReference type="InParanoid" id="A0A167JU64"/>
<feature type="compositionally biased region" description="Polar residues" evidence="5">
    <location>
        <begin position="57"/>
        <end position="75"/>
    </location>
</feature>